<dbReference type="PANTHER" id="PTHR47634">
    <property type="entry name" value="PROTEIN KINASE DOMAIN-CONTAINING PROTEIN-RELATED"/>
    <property type="match status" value="1"/>
</dbReference>
<evidence type="ECO:0000256" key="9">
    <source>
        <dbReference type="ARBA" id="ARBA00022741"/>
    </source>
</evidence>
<dbReference type="GO" id="GO:0005737">
    <property type="term" value="C:cytoplasm"/>
    <property type="evidence" value="ECO:0007669"/>
    <property type="project" value="TreeGrafter"/>
</dbReference>
<dbReference type="OrthoDB" id="5979581at2759"/>
<dbReference type="PROSITE" id="PS50011">
    <property type="entry name" value="PROTEIN_KINASE_DOM"/>
    <property type="match status" value="1"/>
</dbReference>
<dbReference type="InterPro" id="IPR000719">
    <property type="entry name" value="Prot_kinase_dom"/>
</dbReference>
<dbReference type="SMART" id="SM00220">
    <property type="entry name" value="S_TKc"/>
    <property type="match status" value="1"/>
</dbReference>
<comment type="catalytic activity">
    <reaction evidence="16">
        <text>L-seryl-[protein] + ATP = O-phospho-L-seryl-[protein] + ADP + H(+)</text>
        <dbReference type="Rhea" id="RHEA:17989"/>
        <dbReference type="Rhea" id="RHEA-COMP:9863"/>
        <dbReference type="Rhea" id="RHEA-COMP:11604"/>
        <dbReference type="ChEBI" id="CHEBI:15378"/>
        <dbReference type="ChEBI" id="CHEBI:29999"/>
        <dbReference type="ChEBI" id="CHEBI:30616"/>
        <dbReference type="ChEBI" id="CHEBI:83421"/>
        <dbReference type="ChEBI" id="CHEBI:456216"/>
        <dbReference type="EC" id="2.7.11.1"/>
    </reaction>
</comment>
<evidence type="ECO:0000256" key="15">
    <source>
        <dbReference type="ARBA" id="ARBA00047899"/>
    </source>
</evidence>
<evidence type="ECO:0000256" key="1">
    <source>
        <dbReference type="ARBA" id="ARBA00003747"/>
    </source>
</evidence>
<sequence>MAYLKRILRSKPSVRPCLPARLLPSTKLVEEEYSPEYSQERFYPMRLYETLNDRYQVVSKLGPGVTSTAWLAKDLHQWRWLAPRYVAIKVKAANTENQGQNDAELSIIEHILNANPNHRGKDLVANILGSFTIPGPHGVHTCMVFSPLCEPLWMLQHRFERKAIPLDVLKPITRSIVEGLRYLHEECHVIHTDITPDNIMMSLRNPSTAALVDQVELAEPSPRKQLVDRSIYLSRNIWTIPLNDLGAPVLQGFRNAVHGDRLHSHTIQLAKYQCPEISLGMEWSYPADIWNLGAVLWELFFGGGPFDQPGNQDTWTEAAHVARVISLLGPPPLDVLQRGKRRSQYFDEKGHFKFPDLIPKLEFRTNARSAFAFIVPIICALSLIPTYFAWAHAGHEPGKAADSDFFQLVASVPIQLLGISTAVRPIVNSLRPDRAIWIQCWTCAGISPCFTVAALPLYVLAPSVWSGISLVFGSVVQSVSQLQLLIAIGKPKVHVD</sequence>
<dbReference type="GO" id="GO:0000781">
    <property type="term" value="C:chromosome, telomeric region"/>
    <property type="evidence" value="ECO:0007669"/>
    <property type="project" value="UniProtKB-SubCell"/>
</dbReference>
<dbReference type="PANTHER" id="PTHR47634:SF9">
    <property type="entry name" value="PROTEIN KINASE DOMAIN-CONTAINING PROTEIN-RELATED"/>
    <property type="match status" value="1"/>
</dbReference>
<feature type="transmembrane region" description="Helical" evidence="17">
    <location>
        <begin position="435"/>
        <end position="458"/>
    </location>
</feature>
<keyword evidence="11" id="KW-0067">ATP-binding</keyword>
<dbReference type="InterPro" id="IPR008266">
    <property type="entry name" value="Tyr_kinase_AS"/>
</dbReference>
<dbReference type="GO" id="GO:0050684">
    <property type="term" value="P:regulation of mRNA processing"/>
    <property type="evidence" value="ECO:0007669"/>
    <property type="project" value="TreeGrafter"/>
</dbReference>
<evidence type="ECO:0000256" key="14">
    <source>
        <dbReference type="ARBA" id="ARBA00033194"/>
    </source>
</evidence>
<comment type="catalytic activity">
    <reaction evidence="15">
        <text>L-threonyl-[protein] + ATP = O-phospho-L-threonyl-[protein] + ADP + H(+)</text>
        <dbReference type="Rhea" id="RHEA:46608"/>
        <dbReference type="Rhea" id="RHEA-COMP:11060"/>
        <dbReference type="Rhea" id="RHEA-COMP:11605"/>
        <dbReference type="ChEBI" id="CHEBI:15378"/>
        <dbReference type="ChEBI" id="CHEBI:30013"/>
        <dbReference type="ChEBI" id="CHEBI:30616"/>
        <dbReference type="ChEBI" id="CHEBI:61977"/>
        <dbReference type="ChEBI" id="CHEBI:456216"/>
        <dbReference type="EC" id="2.7.11.1"/>
    </reaction>
</comment>
<feature type="transmembrane region" description="Helical" evidence="17">
    <location>
        <begin position="405"/>
        <end position="423"/>
    </location>
</feature>
<evidence type="ECO:0000256" key="8">
    <source>
        <dbReference type="ARBA" id="ARBA00022679"/>
    </source>
</evidence>
<keyword evidence="9" id="KW-0547">Nucleotide-binding</keyword>
<name>A0A1L9TR08_9EURO</name>
<keyword evidence="20" id="KW-1185">Reference proteome</keyword>
<dbReference type="Gene3D" id="3.30.200.20">
    <property type="entry name" value="Phosphorylase Kinase, domain 1"/>
    <property type="match status" value="1"/>
</dbReference>
<keyword evidence="12" id="KW-0158">Chromosome</keyword>
<evidence type="ECO:0000256" key="6">
    <source>
        <dbReference type="ARBA" id="ARBA00019973"/>
    </source>
</evidence>
<evidence type="ECO:0000256" key="2">
    <source>
        <dbReference type="ARBA" id="ARBA00004574"/>
    </source>
</evidence>
<comment type="subcellular location">
    <subcellularLocation>
        <location evidence="2">Chromosome</location>
        <location evidence="2">Telomere</location>
    </subcellularLocation>
</comment>
<dbReference type="InterPro" id="IPR011009">
    <property type="entry name" value="Kinase-like_dom_sf"/>
</dbReference>
<evidence type="ECO:0000256" key="12">
    <source>
        <dbReference type="ARBA" id="ARBA00022895"/>
    </source>
</evidence>
<evidence type="ECO:0000313" key="20">
    <source>
        <dbReference type="Proteomes" id="UP000184356"/>
    </source>
</evidence>
<keyword evidence="10" id="KW-0418">Kinase</keyword>
<dbReference type="PROSITE" id="PS00109">
    <property type="entry name" value="PROTEIN_KINASE_TYR"/>
    <property type="match status" value="1"/>
</dbReference>
<organism evidence="19 20">
    <name type="scientific">Aspergillus sydowii CBS 593.65</name>
    <dbReference type="NCBI Taxonomy" id="1036612"/>
    <lineage>
        <taxon>Eukaryota</taxon>
        <taxon>Fungi</taxon>
        <taxon>Dikarya</taxon>
        <taxon>Ascomycota</taxon>
        <taxon>Pezizomycotina</taxon>
        <taxon>Eurotiomycetes</taxon>
        <taxon>Eurotiomycetidae</taxon>
        <taxon>Eurotiales</taxon>
        <taxon>Aspergillaceae</taxon>
        <taxon>Aspergillus</taxon>
        <taxon>Aspergillus subgen. Nidulantes</taxon>
    </lineage>
</organism>
<comment type="subunit">
    <text evidence="3">Component of the EKC/KEOPS complex composed of at least BUD32, CGI121, GON7, KAE1 and PCC1; the whole complex dimerizes.</text>
</comment>
<proteinExistence type="predicted"/>
<dbReference type="Gene3D" id="1.10.510.10">
    <property type="entry name" value="Transferase(Phosphotransferase) domain 1"/>
    <property type="match status" value="1"/>
</dbReference>
<evidence type="ECO:0000256" key="7">
    <source>
        <dbReference type="ARBA" id="ARBA00022527"/>
    </source>
</evidence>
<dbReference type="GO" id="GO:0005634">
    <property type="term" value="C:nucleus"/>
    <property type="evidence" value="ECO:0007669"/>
    <property type="project" value="TreeGrafter"/>
</dbReference>
<dbReference type="GO" id="GO:0000245">
    <property type="term" value="P:spliceosomal complex assembly"/>
    <property type="evidence" value="ECO:0007669"/>
    <property type="project" value="TreeGrafter"/>
</dbReference>
<dbReference type="SUPFAM" id="SSF56112">
    <property type="entry name" value="Protein kinase-like (PK-like)"/>
    <property type="match status" value="1"/>
</dbReference>
<dbReference type="VEuPathDB" id="FungiDB:ASPSYDRAFT_40259"/>
<dbReference type="RefSeq" id="XP_040705539.1">
    <property type="nucleotide sequence ID" value="XM_040846053.1"/>
</dbReference>
<evidence type="ECO:0000256" key="4">
    <source>
        <dbReference type="ARBA" id="ARBA00012513"/>
    </source>
</evidence>
<evidence type="ECO:0000256" key="13">
    <source>
        <dbReference type="ARBA" id="ARBA00030980"/>
    </source>
</evidence>
<evidence type="ECO:0000259" key="18">
    <source>
        <dbReference type="PROSITE" id="PS50011"/>
    </source>
</evidence>
<evidence type="ECO:0000256" key="17">
    <source>
        <dbReference type="SAM" id="Phobius"/>
    </source>
</evidence>
<dbReference type="GO" id="GO:0005524">
    <property type="term" value="F:ATP binding"/>
    <property type="evidence" value="ECO:0007669"/>
    <property type="project" value="UniProtKB-KW"/>
</dbReference>
<dbReference type="GO" id="GO:0004674">
    <property type="term" value="F:protein serine/threonine kinase activity"/>
    <property type="evidence" value="ECO:0007669"/>
    <property type="project" value="UniProtKB-KW"/>
</dbReference>
<evidence type="ECO:0000256" key="16">
    <source>
        <dbReference type="ARBA" id="ARBA00048679"/>
    </source>
</evidence>
<evidence type="ECO:0000313" key="19">
    <source>
        <dbReference type="EMBL" id="OJJ61733.1"/>
    </source>
</evidence>
<reference evidence="20" key="1">
    <citation type="journal article" date="2017" name="Genome Biol.">
        <title>Comparative genomics reveals high biological diversity and specific adaptations in the industrially and medically important fungal genus Aspergillus.</title>
        <authorList>
            <person name="de Vries R.P."/>
            <person name="Riley R."/>
            <person name="Wiebenga A."/>
            <person name="Aguilar-Osorio G."/>
            <person name="Amillis S."/>
            <person name="Uchima C.A."/>
            <person name="Anderluh G."/>
            <person name="Asadollahi M."/>
            <person name="Askin M."/>
            <person name="Barry K."/>
            <person name="Battaglia E."/>
            <person name="Bayram O."/>
            <person name="Benocci T."/>
            <person name="Braus-Stromeyer S.A."/>
            <person name="Caldana C."/>
            <person name="Canovas D."/>
            <person name="Cerqueira G.C."/>
            <person name="Chen F."/>
            <person name="Chen W."/>
            <person name="Choi C."/>
            <person name="Clum A."/>
            <person name="Dos Santos R.A."/>
            <person name="Damasio A.R."/>
            <person name="Diallinas G."/>
            <person name="Emri T."/>
            <person name="Fekete E."/>
            <person name="Flipphi M."/>
            <person name="Freyberg S."/>
            <person name="Gallo A."/>
            <person name="Gournas C."/>
            <person name="Habgood R."/>
            <person name="Hainaut M."/>
            <person name="Harispe M.L."/>
            <person name="Henrissat B."/>
            <person name="Hilden K.S."/>
            <person name="Hope R."/>
            <person name="Hossain A."/>
            <person name="Karabika E."/>
            <person name="Karaffa L."/>
            <person name="Karanyi Z."/>
            <person name="Krasevec N."/>
            <person name="Kuo A."/>
            <person name="Kusch H."/>
            <person name="LaButti K."/>
            <person name="Lagendijk E.L."/>
            <person name="Lapidus A."/>
            <person name="Levasseur A."/>
            <person name="Lindquist E."/>
            <person name="Lipzen A."/>
            <person name="Logrieco A.F."/>
            <person name="MacCabe A."/>
            <person name="Maekelae M.R."/>
            <person name="Malavazi I."/>
            <person name="Melin P."/>
            <person name="Meyer V."/>
            <person name="Mielnichuk N."/>
            <person name="Miskei M."/>
            <person name="Molnar A.P."/>
            <person name="Mule G."/>
            <person name="Ngan C.Y."/>
            <person name="Orejas M."/>
            <person name="Orosz E."/>
            <person name="Ouedraogo J.P."/>
            <person name="Overkamp K.M."/>
            <person name="Park H.-S."/>
            <person name="Perrone G."/>
            <person name="Piumi F."/>
            <person name="Punt P.J."/>
            <person name="Ram A.F."/>
            <person name="Ramon A."/>
            <person name="Rauscher S."/>
            <person name="Record E."/>
            <person name="Riano-Pachon D.M."/>
            <person name="Robert V."/>
            <person name="Roehrig J."/>
            <person name="Ruller R."/>
            <person name="Salamov A."/>
            <person name="Salih N.S."/>
            <person name="Samson R.A."/>
            <person name="Sandor E."/>
            <person name="Sanguinetti M."/>
            <person name="Schuetze T."/>
            <person name="Sepcic K."/>
            <person name="Shelest E."/>
            <person name="Sherlock G."/>
            <person name="Sophianopoulou V."/>
            <person name="Squina F.M."/>
            <person name="Sun H."/>
            <person name="Susca A."/>
            <person name="Todd R.B."/>
            <person name="Tsang A."/>
            <person name="Unkles S.E."/>
            <person name="van de Wiele N."/>
            <person name="van Rossen-Uffink D."/>
            <person name="Oliveira J.V."/>
            <person name="Vesth T.C."/>
            <person name="Visser J."/>
            <person name="Yu J.-H."/>
            <person name="Zhou M."/>
            <person name="Andersen M.R."/>
            <person name="Archer D.B."/>
            <person name="Baker S.E."/>
            <person name="Benoit I."/>
            <person name="Brakhage A.A."/>
            <person name="Braus G.H."/>
            <person name="Fischer R."/>
            <person name="Frisvad J.C."/>
            <person name="Goldman G.H."/>
            <person name="Houbraken J."/>
            <person name="Oakley B."/>
            <person name="Pocsi I."/>
            <person name="Scazzocchio C."/>
            <person name="Seiboth B."/>
            <person name="vanKuyk P.A."/>
            <person name="Wortman J."/>
            <person name="Dyer P.S."/>
            <person name="Grigoriev I.V."/>
        </authorList>
    </citation>
    <scope>NUCLEOTIDE SEQUENCE [LARGE SCALE GENOMIC DNA]</scope>
    <source>
        <strain evidence="20">CBS 593.65</strain>
    </source>
</reference>
<accession>A0A1L9TR08</accession>
<evidence type="ECO:0000256" key="5">
    <source>
        <dbReference type="ARBA" id="ARBA00013948"/>
    </source>
</evidence>
<dbReference type="Pfam" id="PF00069">
    <property type="entry name" value="Pkinase"/>
    <property type="match status" value="1"/>
</dbReference>
<feature type="transmembrane region" description="Helical" evidence="17">
    <location>
        <begin position="464"/>
        <end position="488"/>
    </location>
</feature>
<keyword evidence="17" id="KW-1133">Transmembrane helix</keyword>
<keyword evidence="12" id="KW-0779">Telomere</keyword>
<gene>
    <name evidence="19" type="ORF">ASPSYDRAFT_40259</name>
</gene>
<keyword evidence="17" id="KW-0472">Membrane</keyword>
<dbReference type="STRING" id="1036612.A0A1L9TR08"/>
<evidence type="ECO:0000256" key="3">
    <source>
        <dbReference type="ARBA" id="ARBA00011534"/>
    </source>
</evidence>
<dbReference type="InterPro" id="IPR051334">
    <property type="entry name" value="SRPK"/>
</dbReference>
<evidence type="ECO:0000256" key="10">
    <source>
        <dbReference type="ARBA" id="ARBA00022777"/>
    </source>
</evidence>
<dbReference type="Proteomes" id="UP000184356">
    <property type="component" value="Unassembled WGS sequence"/>
</dbReference>
<evidence type="ECO:0000256" key="11">
    <source>
        <dbReference type="ARBA" id="ARBA00022840"/>
    </source>
</evidence>
<keyword evidence="8" id="KW-0808">Transferase</keyword>
<feature type="domain" description="Protein kinase" evidence="18">
    <location>
        <begin position="55"/>
        <end position="378"/>
    </location>
</feature>
<dbReference type="EC" id="2.7.11.1" evidence="4"/>
<comment type="function">
    <text evidence="1">Component of the EKC/KEOPS complex that is required for the formation of a threonylcarbamoyl group on adenosine at position 37 (t(6)A37) in tRNAs that read codons beginning with adenine. The complex is probably involved in the transfer of the threonylcarbamoyl moiety of threonylcarbamoyl-AMP (TC-AMP) to the N6 group of A37. BUD32 has ATPase activity in the context of the EKC/KEOPS complex and likely plays a supporting role to the catalytic subunit KAE1. The EKC/KEOPS complex also promotes both telomere uncapping and telomere elongation. The complex is required for efficient recruitment of transcriptional coactivators.</text>
</comment>
<dbReference type="AlphaFoldDB" id="A0A1L9TR08"/>
<protein>
    <recommendedName>
        <fullName evidence="6">EKC/KEOPS complex subunit BUD32</fullName>
        <ecNumber evidence="4">2.7.11.1</ecNumber>
    </recommendedName>
    <alternativeName>
        <fullName evidence="13 14">Atypical Serine/threonine protein kinase BUD32</fullName>
    </alternativeName>
    <alternativeName>
        <fullName evidence="5">EKC/KEOPS complex subunit bud32</fullName>
    </alternativeName>
</protein>
<dbReference type="GeneID" id="63762126"/>
<keyword evidence="7" id="KW-0723">Serine/threonine-protein kinase</keyword>
<keyword evidence="17" id="KW-0812">Transmembrane</keyword>
<dbReference type="EMBL" id="KV878583">
    <property type="protein sequence ID" value="OJJ61733.1"/>
    <property type="molecule type" value="Genomic_DNA"/>
</dbReference>
<feature type="transmembrane region" description="Helical" evidence="17">
    <location>
        <begin position="370"/>
        <end position="393"/>
    </location>
</feature>